<evidence type="ECO:0000313" key="3">
    <source>
        <dbReference type="Proteomes" id="UP000584867"/>
    </source>
</evidence>
<name>A0A7W7ZU47_9BACT</name>
<evidence type="ECO:0000313" key="2">
    <source>
        <dbReference type="EMBL" id="MBB5065789.1"/>
    </source>
</evidence>
<dbReference type="EMBL" id="JACHIO010000019">
    <property type="protein sequence ID" value="MBB5065789.1"/>
    <property type="molecule type" value="Genomic_DNA"/>
</dbReference>
<protein>
    <submittedName>
        <fullName evidence="2">Putative HTH domain antitoxin</fullName>
    </submittedName>
</protein>
<organism evidence="2 3">
    <name type="scientific">Granulicella mallensis</name>
    <dbReference type="NCBI Taxonomy" id="940614"/>
    <lineage>
        <taxon>Bacteria</taxon>
        <taxon>Pseudomonadati</taxon>
        <taxon>Acidobacteriota</taxon>
        <taxon>Terriglobia</taxon>
        <taxon>Terriglobales</taxon>
        <taxon>Acidobacteriaceae</taxon>
        <taxon>Granulicella</taxon>
    </lineage>
</organism>
<reference evidence="2 3" key="1">
    <citation type="submission" date="2020-08" db="EMBL/GenBank/DDBJ databases">
        <title>Genomic Encyclopedia of Type Strains, Phase IV (KMG-V): Genome sequencing to study the core and pangenomes of soil and plant-associated prokaryotes.</title>
        <authorList>
            <person name="Whitman W."/>
        </authorList>
    </citation>
    <scope>NUCLEOTIDE SEQUENCE [LARGE SCALE GENOMIC DNA]</scope>
    <source>
        <strain evidence="2 3">X5P3</strain>
    </source>
</reference>
<feature type="region of interest" description="Disordered" evidence="1">
    <location>
        <begin position="77"/>
        <end position="97"/>
    </location>
</feature>
<dbReference type="AlphaFoldDB" id="A0A7W7ZU47"/>
<dbReference type="Proteomes" id="UP000584867">
    <property type="component" value="Unassembled WGS sequence"/>
</dbReference>
<feature type="compositionally biased region" description="Basic and acidic residues" evidence="1">
    <location>
        <begin position="77"/>
        <end position="90"/>
    </location>
</feature>
<gene>
    <name evidence="2" type="ORF">HDF15_004159</name>
</gene>
<proteinExistence type="predicted"/>
<comment type="caution">
    <text evidence="2">The sequence shown here is derived from an EMBL/GenBank/DDBJ whole genome shotgun (WGS) entry which is preliminary data.</text>
</comment>
<accession>A0A7W7ZU47</accession>
<evidence type="ECO:0000256" key="1">
    <source>
        <dbReference type="SAM" id="MobiDB-lite"/>
    </source>
</evidence>
<sequence length="97" mass="11006">MNLELQIPDDVAHLLAAEYADLSRAAIEALALEGYRSLRLSEGQVRQMLGFSSRMQVHAFLKEHGIPLHYSMADLEQDRETSRQFEDKVKIGNHRAA</sequence>
<dbReference type="Pfam" id="PF03683">
    <property type="entry name" value="UPF0175"/>
    <property type="match status" value="1"/>
</dbReference>
<dbReference type="InterPro" id="IPR005368">
    <property type="entry name" value="UPF0175"/>
</dbReference>
<dbReference type="RefSeq" id="WP_184258772.1">
    <property type="nucleotide sequence ID" value="NZ_JACHIO010000019.1"/>
</dbReference>